<gene>
    <name evidence="1" type="ORF">M9H77_03276</name>
</gene>
<organism evidence="1 2">
    <name type="scientific">Catharanthus roseus</name>
    <name type="common">Madagascar periwinkle</name>
    <name type="synonym">Vinca rosea</name>
    <dbReference type="NCBI Taxonomy" id="4058"/>
    <lineage>
        <taxon>Eukaryota</taxon>
        <taxon>Viridiplantae</taxon>
        <taxon>Streptophyta</taxon>
        <taxon>Embryophyta</taxon>
        <taxon>Tracheophyta</taxon>
        <taxon>Spermatophyta</taxon>
        <taxon>Magnoliopsida</taxon>
        <taxon>eudicotyledons</taxon>
        <taxon>Gunneridae</taxon>
        <taxon>Pentapetalae</taxon>
        <taxon>asterids</taxon>
        <taxon>lamiids</taxon>
        <taxon>Gentianales</taxon>
        <taxon>Apocynaceae</taxon>
        <taxon>Rauvolfioideae</taxon>
        <taxon>Vinceae</taxon>
        <taxon>Catharanthinae</taxon>
        <taxon>Catharanthus</taxon>
    </lineage>
</organism>
<evidence type="ECO:0000313" key="1">
    <source>
        <dbReference type="EMBL" id="KAI5682048.1"/>
    </source>
</evidence>
<dbReference type="EMBL" id="CM044701">
    <property type="protein sequence ID" value="KAI5682048.1"/>
    <property type="molecule type" value="Genomic_DNA"/>
</dbReference>
<sequence length="223" mass="25268">MSLFRISSKSSLLIKMAQRSQGIASILCDTPRHFSTEAGKPKLDISYDSFLEPPSTGLVYGRLTGIRKHTTKSDIINLLDSSKLSLDDVKVDYNRNYSPMAMLVQFPSPEAYDAGIRSVVRKGRIFKLERTGRNQWDQVKPYDGKAILLQGIPRRALLDDIERFLSGCEYDSSSITFFMRPAFPDPIRTSRVHFPSRTLAMHAFITKNRGFCLDSQILVEVLQ</sequence>
<evidence type="ECO:0000313" key="2">
    <source>
        <dbReference type="Proteomes" id="UP001060085"/>
    </source>
</evidence>
<name>A0ACC0CB96_CATRO</name>
<comment type="caution">
    <text evidence="1">The sequence shown here is derived from an EMBL/GenBank/DDBJ whole genome shotgun (WGS) entry which is preliminary data.</text>
</comment>
<keyword evidence="2" id="KW-1185">Reference proteome</keyword>
<reference evidence="2" key="1">
    <citation type="journal article" date="2023" name="Nat. Plants">
        <title>Single-cell RNA sequencing provides a high-resolution roadmap for understanding the multicellular compartmentation of specialized metabolism.</title>
        <authorList>
            <person name="Sun S."/>
            <person name="Shen X."/>
            <person name="Li Y."/>
            <person name="Li Y."/>
            <person name="Wang S."/>
            <person name="Li R."/>
            <person name="Zhang H."/>
            <person name="Shen G."/>
            <person name="Guo B."/>
            <person name="Wei J."/>
            <person name="Xu J."/>
            <person name="St-Pierre B."/>
            <person name="Chen S."/>
            <person name="Sun C."/>
        </authorList>
    </citation>
    <scope>NUCLEOTIDE SEQUENCE [LARGE SCALE GENOMIC DNA]</scope>
</reference>
<accession>A0ACC0CB96</accession>
<protein>
    <submittedName>
        <fullName evidence="1">Uncharacterized protein</fullName>
    </submittedName>
</protein>
<dbReference type="Proteomes" id="UP001060085">
    <property type="component" value="Linkage Group LG01"/>
</dbReference>
<proteinExistence type="predicted"/>